<comment type="caution">
    <text evidence="1">The sequence shown here is derived from an EMBL/GenBank/DDBJ whole genome shotgun (WGS) entry which is preliminary data.</text>
</comment>
<evidence type="ECO:0000313" key="2">
    <source>
        <dbReference type="Proteomes" id="UP001500968"/>
    </source>
</evidence>
<dbReference type="EMBL" id="BAABCR010000015">
    <property type="protein sequence ID" value="GAA4036936.1"/>
    <property type="molecule type" value="Genomic_DNA"/>
</dbReference>
<keyword evidence="2" id="KW-1185">Reference proteome</keyword>
<protein>
    <submittedName>
        <fullName evidence="1">Uncharacterized protein</fullName>
    </submittedName>
</protein>
<proteinExistence type="predicted"/>
<organism evidence="1 2">
    <name type="scientific">Flavobacterium cheonhonense</name>
    <dbReference type="NCBI Taxonomy" id="706185"/>
    <lineage>
        <taxon>Bacteria</taxon>
        <taxon>Pseudomonadati</taxon>
        <taxon>Bacteroidota</taxon>
        <taxon>Flavobacteriia</taxon>
        <taxon>Flavobacteriales</taxon>
        <taxon>Flavobacteriaceae</taxon>
        <taxon>Flavobacterium</taxon>
    </lineage>
</organism>
<sequence length="71" mass="8333">MFSERNAFASKLEPLEQLIIQLNEDCKNQSLQIQLSDDLKVKMRDVNAALSRNIFELNYQLFEESTPKKEK</sequence>
<evidence type="ECO:0000313" key="1">
    <source>
        <dbReference type="EMBL" id="GAA4036936.1"/>
    </source>
</evidence>
<dbReference type="Proteomes" id="UP001500968">
    <property type="component" value="Unassembled WGS sequence"/>
</dbReference>
<name>A0ABP7U6U7_9FLAO</name>
<gene>
    <name evidence="1" type="ORF">GCM10022386_23310</name>
</gene>
<accession>A0ABP7U6U7</accession>
<reference evidence="2" key="1">
    <citation type="journal article" date="2019" name="Int. J. Syst. Evol. Microbiol.">
        <title>The Global Catalogue of Microorganisms (GCM) 10K type strain sequencing project: providing services to taxonomists for standard genome sequencing and annotation.</title>
        <authorList>
            <consortium name="The Broad Institute Genomics Platform"/>
            <consortium name="The Broad Institute Genome Sequencing Center for Infectious Disease"/>
            <person name="Wu L."/>
            <person name="Ma J."/>
        </authorList>
    </citation>
    <scope>NUCLEOTIDE SEQUENCE [LARGE SCALE GENOMIC DNA]</scope>
    <source>
        <strain evidence="2">JCM 17064</strain>
    </source>
</reference>